<dbReference type="CDD" id="cd14748">
    <property type="entry name" value="PBP2_UgpB"/>
    <property type="match status" value="1"/>
</dbReference>
<dbReference type="PANTHER" id="PTHR43649">
    <property type="entry name" value="ARABINOSE-BINDING PROTEIN-RELATED"/>
    <property type="match status" value="1"/>
</dbReference>
<evidence type="ECO:0000313" key="2">
    <source>
        <dbReference type="EMBL" id="MFB5189804.1"/>
    </source>
</evidence>
<dbReference type="Pfam" id="PF01547">
    <property type="entry name" value="SBP_bac_1"/>
    <property type="match status" value="1"/>
</dbReference>
<protein>
    <submittedName>
        <fullName evidence="2">ABC transporter substrate-binding protein</fullName>
    </submittedName>
</protein>
<sequence>MKKKVFSVSLGILTLCSLVTGCGTNSGNNHVTTINFWYGQGGIGGTTYEQLIKEFNATHKNIHVIGTFVASSGSIVPQKLITAIAGSKAPDCTELDSFLVPQFAQKGALIDLTPYIQAQGLKKSDFIPAIWQANTFDGHLYAYPHDTDVRFLYWNKDLFKKAGLNPNQPPKTIAQLDQDAAKLTVHNSAGQITQAGFIPWGDQGSFDTWAWAFGATFNQNSEGEINLANSASIKSLQWQQQYAKEYGIAKLNAFTATLQNTGLSAFDAGKEAMTVDGVWNIATLQQQAPKLQYGVEAVPTVDGQGTTWSGGISEVIPKGAKHPEAAAEFLNWLVAPKQMLIWDKATTHLPTRMSMLKSLGTPGHVVVSPAGDKLSAELLPTTYTRPNSPLNAEIWDGTTSLVSTVTNDTSQNPATALKTFSNKINQEIKNGWY</sequence>
<dbReference type="InterPro" id="IPR050490">
    <property type="entry name" value="Bact_solute-bd_prot1"/>
</dbReference>
<dbReference type="Gene3D" id="3.40.190.10">
    <property type="entry name" value="Periplasmic binding protein-like II"/>
    <property type="match status" value="2"/>
</dbReference>
<dbReference type="RefSeq" id="WP_275476380.1">
    <property type="nucleotide sequence ID" value="NZ_CP162940.1"/>
</dbReference>
<comment type="caution">
    <text evidence="2">The sequence shown here is derived from an EMBL/GenBank/DDBJ whole genome shotgun (WGS) entry which is preliminary data.</text>
</comment>
<evidence type="ECO:0000313" key="3">
    <source>
        <dbReference type="Proteomes" id="UP001579974"/>
    </source>
</evidence>
<dbReference type="Proteomes" id="UP001579974">
    <property type="component" value="Unassembled WGS sequence"/>
</dbReference>
<keyword evidence="3" id="KW-1185">Reference proteome</keyword>
<dbReference type="InterPro" id="IPR006059">
    <property type="entry name" value="SBP"/>
</dbReference>
<evidence type="ECO:0000256" key="1">
    <source>
        <dbReference type="SAM" id="SignalP"/>
    </source>
</evidence>
<feature type="chain" id="PRO_5047183895" evidence="1">
    <location>
        <begin position="22"/>
        <end position="433"/>
    </location>
</feature>
<dbReference type="EMBL" id="JBDXSU010000004">
    <property type="protein sequence ID" value="MFB5189804.1"/>
    <property type="molecule type" value="Genomic_DNA"/>
</dbReference>
<dbReference type="PROSITE" id="PS51257">
    <property type="entry name" value="PROKAR_LIPOPROTEIN"/>
    <property type="match status" value="1"/>
</dbReference>
<proteinExistence type="predicted"/>
<feature type="signal peptide" evidence="1">
    <location>
        <begin position="1"/>
        <end position="21"/>
    </location>
</feature>
<dbReference type="SUPFAM" id="SSF53850">
    <property type="entry name" value="Periplasmic binding protein-like II"/>
    <property type="match status" value="1"/>
</dbReference>
<name>A0ABV5AC14_9BACL</name>
<keyword evidence="1" id="KW-0732">Signal</keyword>
<reference evidence="2 3" key="1">
    <citation type="journal article" date="2024" name="Int. J. Mol. Sci.">
        <title>Exploration of Alicyclobacillus spp. Genome in Search of Antibiotic Resistance.</title>
        <authorList>
            <person name="Bucka-Kolendo J."/>
            <person name="Kiousi D.E."/>
            <person name="Dekowska A."/>
            <person name="Mikolajczuk-Szczyrba A."/>
            <person name="Karadedos D.M."/>
            <person name="Michael P."/>
            <person name="Galanis A."/>
            <person name="Sokolowska B."/>
        </authorList>
    </citation>
    <scope>NUCLEOTIDE SEQUENCE [LARGE SCALE GENOMIC DNA]</scope>
    <source>
        <strain evidence="2 3">KKP 3000</strain>
    </source>
</reference>
<accession>A0ABV5AC14</accession>
<dbReference type="PANTHER" id="PTHR43649:SF12">
    <property type="entry name" value="DIACETYLCHITOBIOSE BINDING PROTEIN DASA"/>
    <property type="match status" value="1"/>
</dbReference>
<organism evidence="2 3">
    <name type="scientific">Alicyclobacillus fastidiosus</name>
    <dbReference type="NCBI Taxonomy" id="392011"/>
    <lineage>
        <taxon>Bacteria</taxon>
        <taxon>Bacillati</taxon>
        <taxon>Bacillota</taxon>
        <taxon>Bacilli</taxon>
        <taxon>Bacillales</taxon>
        <taxon>Alicyclobacillaceae</taxon>
        <taxon>Alicyclobacillus</taxon>
    </lineage>
</organism>
<gene>
    <name evidence="2" type="ORF">KKP3000_003193</name>
</gene>